<comment type="caution">
    <text evidence="2">The sequence shown here is derived from an EMBL/GenBank/DDBJ whole genome shotgun (WGS) entry which is preliminary data.</text>
</comment>
<evidence type="ECO:0000256" key="1">
    <source>
        <dbReference type="SAM" id="Phobius"/>
    </source>
</evidence>
<accession>A0A972NLK4</accession>
<protein>
    <submittedName>
        <fullName evidence="2">Uncharacterized protein</fullName>
    </submittedName>
</protein>
<reference evidence="2 3" key="1">
    <citation type="submission" date="2019-11" db="EMBL/GenBank/DDBJ databases">
        <title>Metabolism of dissolved organic matter in forest soils.</title>
        <authorList>
            <person name="Cyle K.T."/>
            <person name="Wilhelm R.C."/>
            <person name="Martinez C.E."/>
        </authorList>
    </citation>
    <scope>NUCLEOTIDE SEQUENCE [LARGE SCALE GENOMIC DNA]</scope>
    <source>
        <strain evidence="2 3">5N</strain>
    </source>
</reference>
<keyword evidence="1" id="KW-0472">Membrane</keyword>
<dbReference type="RefSeq" id="WP_172160702.1">
    <property type="nucleotide sequence ID" value="NZ_WOEZ01000019.1"/>
</dbReference>
<dbReference type="AlphaFoldDB" id="A0A972NLK4"/>
<evidence type="ECO:0000313" key="3">
    <source>
        <dbReference type="Proteomes" id="UP000655523"/>
    </source>
</evidence>
<feature type="transmembrane region" description="Helical" evidence="1">
    <location>
        <begin position="43"/>
        <end position="63"/>
    </location>
</feature>
<name>A0A972NLK4_9BURK</name>
<gene>
    <name evidence="2" type="ORF">GNZ13_03990</name>
</gene>
<proteinExistence type="predicted"/>
<keyword evidence="1" id="KW-0812">Transmembrane</keyword>
<dbReference type="Proteomes" id="UP000655523">
    <property type="component" value="Unassembled WGS sequence"/>
</dbReference>
<keyword evidence="3" id="KW-1185">Reference proteome</keyword>
<dbReference type="EMBL" id="WOEZ01000019">
    <property type="protein sequence ID" value="NPT53795.1"/>
    <property type="molecule type" value="Genomic_DNA"/>
</dbReference>
<evidence type="ECO:0000313" key="2">
    <source>
        <dbReference type="EMBL" id="NPT53795.1"/>
    </source>
</evidence>
<sequence length="71" mass="8209">MSIRPLNWISHRIALLWLAMLACCAWMTTTSWFASEDLGTPTPLQYALIMLGCTLGLIVDDLCDMWRWHRP</sequence>
<keyword evidence="1" id="KW-1133">Transmembrane helix</keyword>
<organism evidence="2 3">
    <name type="scientific">Paraburkholderia elongata</name>
    <dbReference type="NCBI Taxonomy" id="2675747"/>
    <lineage>
        <taxon>Bacteria</taxon>
        <taxon>Pseudomonadati</taxon>
        <taxon>Pseudomonadota</taxon>
        <taxon>Betaproteobacteria</taxon>
        <taxon>Burkholderiales</taxon>
        <taxon>Burkholderiaceae</taxon>
        <taxon>Paraburkholderia</taxon>
    </lineage>
</organism>
<dbReference type="PROSITE" id="PS51257">
    <property type="entry name" value="PROKAR_LIPOPROTEIN"/>
    <property type="match status" value="1"/>
</dbReference>